<sequence length="200" mass="21995">MRECDTVHLPCIYLYLLDILACGEPISSPPGLPQIELELHLGGSELEKTKLFLSTAQFDSGRAGPNSLTVRTVLPGYDATRNGRARPAALSGALGEEFGPVVSPHIPSRSVSVNRFDEVKVHRISRISRTGDKGCIAGKDKNLVSPFLLHLVPESKHYLNVSLQSTSGVERNDSLCWETRNWNLLIVTDMQVQDMDMIAN</sequence>
<comment type="caution">
    <text evidence="2">The sequence shown here is derived from an EMBL/GenBank/DDBJ whole genome shotgun (WGS) entry which is preliminary data.</text>
</comment>
<name>A0AAE0YAC0_9GAST</name>
<protein>
    <submittedName>
        <fullName evidence="2">Uncharacterized protein</fullName>
    </submittedName>
</protein>
<keyword evidence="3" id="KW-1185">Reference proteome</keyword>
<feature type="chain" id="PRO_5042199769" evidence="1">
    <location>
        <begin position="24"/>
        <end position="200"/>
    </location>
</feature>
<proteinExistence type="predicted"/>
<organism evidence="2 3">
    <name type="scientific">Elysia crispata</name>
    <name type="common">lettuce slug</name>
    <dbReference type="NCBI Taxonomy" id="231223"/>
    <lineage>
        <taxon>Eukaryota</taxon>
        <taxon>Metazoa</taxon>
        <taxon>Spiralia</taxon>
        <taxon>Lophotrochozoa</taxon>
        <taxon>Mollusca</taxon>
        <taxon>Gastropoda</taxon>
        <taxon>Heterobranchia</taxon>
        <taxon>Euthyneura</taxon>
        <taxon>Panpulmonata</taxon>
        <taxon>Sacoglossa</taxon>
        <taxon>Placobranchoidea</taxon>
        <taxon>Plakobranchidae</taxon>
        <taxon>Elysia</taxon>
    </lineage>
</organism>
<dbReference type="AlphaFoldDB" id="A0AAE0YAC0"/>
<dbReference type="Proteomes" id="UP001283361">
    <property type="component" value="Unassembled WGS sequence"/>
</dbReference>
<feature type="signal peptide" evidence="1">
    <location>
        <begin position="1"/>
        <end position="23"/>
    </location>
</feature>
<reference evidence="2" key="1">
    <citation type="journal article" date="2023" name="G3 (Bethesda)">
        <title>A reference genome for the long-term kleptoplast-retaining sea slug Elysia crispata morphotype clarki.</title>
        <authorList>
            <person name="Eastman K.E."/>
            <person name="Pendleton A.L."/>
            <person name="Shaikh M.A."/>
            <person name="Suttiyut T."/>
            <person name="Ogas R."/>
            <person name="Tomko P."/>
            <person name="Gavelis G."/>
            <person name="Widhalm J.R."/>
            <person name="Wisecaver J.H."/>
        </authorList>
    </citation>
    <scope>NUCLEOTIDE SEQUENCE</scope>
    <source>
        <strain evidence="2">ECLA1</strain>
    </source>
</reference>
<evidence type="ECO:0000313" key="2">
    <source>
        <dbReference type="EMBL" id="KAK3737597.1"/>
    </source>
</evidence>
<accession>A0AAE0YAC0</accession>
<evidence type="ECO:0000256" key="1">
    <source>
        <dbReference type="SAM" id="SignalP"/>
    </source>
</evidence>
<keyword evidence="1" id="KW-0732">Signal</keyword>
<evidence type="ECO:0000313" key="3">
    <source>
        <dbReference type="Proteomes" id="UP001283361"/>
    </source>
</evidence>
<dbReference type="EMBL" id="JAWDGP010006640">
    <property type="protein sequence ID" value="KAK3737597.1"/>
    <property type="molecule type" value="Genomic_DNA"/>
</dbReference>
<gene>
    <name evidence="2" type="ORF">RRG08_062224</name>
</gene>